<reference evidence="1" key="2">
    <citation type="submission" date="2012-06" db="EMBL/GenBank/DDBJ databases">
        <authorList>
            <person name="Yu Y."/>
            <person name="Currie J."/>
            <person name="Lomeli R."/>
            <person name="Angelova A."/>
            <person name="Collura K."/>
            <person name="Wissotski M."/>
            <person name="Campos D."/>
            <person name="Kudrna D."/>
            <person name="Golser W."/>
            <person name="Ashely E."/>
            <person name="Descour A."/>
            <person name="Fernandes J."/>
            <person name="Soderlund C."/>
            <person name="Walbot V."/>
        </authorList>
    </citation>
    <scope>NUCLEOTIDE SEQUENCE</scope>
    <source>
        <strain evidence="1">B73</strain>
    </source>
</reference>
<reference evidence="1" key="1">
    <citation type="journal article" date="2009" name="PLoS Genet.">
        <title>Sequencing, mapping, and analysis of 27,455 maize full-length cDNAs.</title>
        <authorList>
            <person name="Soderlund C."/>
            <person name="Descour A."/>
            <person name="Kudrna D."/>
            <person name="Bomhoff M."/>
            <person name="Boyd L."/>
            <person name="Currie J."/>
            <person name="Angelova A."/>
            <person name="Collura K."/>
            <person name="Wissotski M."/>
            <person name="Ashley E."/>
            <person name="Morrow D."/>
            <person name="Fernandes J."/>
            <person name="Walbot V."/>
            <person name="Yu Y."/>
        </authorList>
    </citation>
    <scope>NUCLEOTIDE SEQUENCE</scope>
    <source>
        <strain evidence="1">B73</strain>
    </source>
</reference>
<proteinExistence type="evidence at transcript level"/>
<evidence type="ECO:0000313" key="1">
    <source>
        <dbReference type="EMBL" id="ACR37432.1"/>
    </source>
</evidence>
<dbReference type="AlphaFoldDB" id="C4J8D2"/>
<protein>
    <submittedName>
        <fullName evidence="1">Uncharacterized protein</fullName>
    </submittedName>
</protein>
<accession>C4J8D2</accession>
<sequence length="33" mass="3925">MNNKFLEIWTPSNHTKHPGSKVLTYYCPTKFQN</sequence>
<dbReference type="EMBL" id="BT087079">
    <property type="protein sequence ID" value="ACR37432.1"/>
    <property type="molecule type" value="mRNA"/>
</dbReference>
<name>C4J8D2_MAIZE</name>
<organism evidence="1">
    <name type="scientific">Zea mays</name>
    <name type="common">Maize</name>
    <dbReference type="NCBI Taxonomy" id="4577"/>
    <lineage>
        <taxon>Eukaryota</taxon>
        <taxon>Viridiplantae</taxon>
        <taxon>Streptophyta</taxon>
        <taxon>Embryophyta</taxon>
        <taxon>Tracheophyta</taxon>
        <taxon>Spermatophyta</taxon>
        <taxon>Magnoliopsida</taxon>
        <taxon>Liliopsida</taxon>
        <taxon>Poales</taxon>
        <taxon>Poaceae</taxon>
        <taxon>PACMAD clade</taxon>
        <taxon>Panicoideae</taxon>
        <taxon>Andropogonodae</taxon>
        <taxon>Andropogoneae</taxon>
        <taxon>Tripsacinae</taxon>
        <taxon>Zea</taxon>
    </lineage>
</organism>